<accession>A0A0D7AU80</accession>
<feature type="non-terminal residue" evidence="1">
    <location>
        <position position="87"/>
    </location>
</feature>
<organism evidence="1 2">
    <name type="scientific">Cylindrobasidium torrendii FP15055 ss-10</name>
    <dbReference type="NCBI Taxonomy" id="1314674"/>
    <lineage>
        <taxon>Eukaryota</taxon>
        <taxon>Fungi</taxon>
        <taxon>Dikarya</taxon>
        <taxon>Basidiomycota</taxon>
        <taxon>Agaricomycotina</taxon>
        <taxon>Agaricomycetes</taxon>
        <taxon>Agaricomycetidae</taxon>
        <taxon>Agaricales</taxon>
        <taxon>Marasmiineae</taxon>
        <taxon>Physalacriaceae</taxon>
        <taxon>Cylindrobasidium</taxon>
    </lineage>
</organism>
<dbReference type="EMBL" id="KN881207">
    <property type="protein sequence ID" value="KIY60846.1"/>
    <property type="molecule type" value="Genomic_DNA"/>
</dbReference>
<reference evidence="1 2" key="1">
    <citation type="journal article" date="2015" name="Fungal Genet. Biol.">
        <title>Evolution of novel wood decay mechanisms in Agaricales revealed by the genome sequences of Fistulina hepatica and Cylindrobasidium torrendii.</title>
        <authorList>
            <person name="Floudas D."/>
            <person name="Held B.W."/>
            <person name="Riley R."/>
            <person name="Nagy L.G."/>
            <person name="Koehler G."/>
            <person name="Ransdell A.S."/>
            <person name="Younus H."/>
            <person name="Chow J."/>
            <person name="Chiniquy J."/>
            <person name="Lipzen A."/>
            <person name="Tritt A."/>
            <person name="Sun H."/>
            <person name="Haridas S."/>
            <person name="LaButti K."/>
            <person name="Ohm R.A."/>
            <person name="Kues U."/>
            <person name="Blanchette R.A."/>
            <person name="Grigoriev I.V."/>
            <person name="Minto R.E."/>
            <person name="Hibbett D.S."/>
        </authorList>
    </citation>
    <scope>NUCLEOTIDE SEQUENCE [LARGE SCALE GENOMIC DNA]</scope>
    <source>
        <strain evidence="1 2">FP15055 ss-10</strain>
    </source>
</reference>
<gene>
    <name evidence="1" type="ORF">CYLTODRAFT_330616</name>
</gene>
<dbReference type="OrthoDB" id="2688393at2759"/>
<sequence length="87" mass="9851">REPVVEEHPSAGRVVRMADKLHERWRATFGLPPDLDTQMDGSGAPNLQGVNIYHPFESKIDWEIAKWMVKDGIGHSSFNRLLNIEGV</sequence>
<keyword evidence="2" id="KW-1185">Reference proteome</keyword>
<protein>
    <submittedName>
        <fullName evidence="1">Uncharacterized protein</fullName>
    </submittedName>
</protein>
<name>A0A0D7AU80_9AGAR</name>
<dbReference type="Proteomes" id="UP000054007">
    <property type="component" value="Unassembled WGS sequence"/>
</dbReference>
<evidence type="ECO:0000313" key="2">
    <source>
        <dbReference type="Proteomes" id="UP000054007"/>
    </source>
</evidence>
<feature type="non-terminal residue" evidence="1">
    <location>
        <position position="1"/>
    </location>
</feature>
<dbReference type="AlphaFoldDB" id="A0A0D7AU80"/>
<evidence type="ECO:0000313" key="1">
    <source>
        <dbReference type="EMBL" id="KIY60846.1"/>
    </source>
</evidence>
<proteinExistence type="predicted"/>